<organism evidence="1 2">
    <name type="scientific">Austropuccinia psidii MF-1</name>
    <dbReference type="NCBI Taxonomy" id="1389203"/>
    <lineage>
        <taxon>Eukaryota</taxon>
        <taxon>Fungi</taxon>
        <taxon>Dikarya</taxon>
        <taxon>Basidiomycota</taxon>
        <taxon>Pucciniomycotina</taxon>
        <taxon>Pucciniomycetes</taxon>
        <taxon>Pucciniales</taxon>
        <taxon>Sphaerophragmiaceae</taxon>
        <taxon>Austropuccinia</taxon>
    </lineage>
</organism>
<dbReference type="Proteomes" id="UP000765509">
    <property type="component" value="Unassembled WGS sequence"/>
</dbReference>
<proteinExistence type="predicted"/>
<keyword evidence="2" id="KW-1185">Reference proteome</keyword>
<reference evidence="1" key="1">
    <citation type="submission" date="2021-03" db="EMBL/GenBank/DDBJ databases">
        <title>Draft genome sequence of rust myrtle Austropuccinia psidii MF-1, a brazilian biotype.</title>
        <authorList>
            <person name="Quecine M.C."/>
            <person name="Pachon D.M.R."/>
            <person name="Bonatelli M.L."/>
            <person name="Correr F.H."/>
            <person name="Franceschini L.M."/>
            <person name="Leite T.F."/>
            <person name="Margarido G.R.A."/>
            <person name="Almeida C.A."/>
            <person name="Ferrarezi J.A."/>
            <person name="Labate C.A."/>
        </authorList>
    </citation>
    <scope>NUCLEOTIDE SEQUENCE</scope>
    <source>
        <strain evidence="1">MF-1</strain>
    </source>
</reference>
<dbReference type="AlphaFoldDB" id="A0A9Q3EQW2"/>
<evidence type="ECO:0000313" key="2">
    <source>
        <dbReference type="Proteomes" id="UP000765509"/>
    </source>
</evidence>
<gene>
    <name evidence="1" type="ORF">O181_066143</name>
</gene>
<comment type="caution">
    <text evidence="1">The sequence shown here is derived from an EMBL/GenBank/DDBJ whole genome shotgun (WGS) entry which is preliminary data.</text>
</comment>
<dbReference type="EMBL" id="AVOT02032658">
    <property type="protein sequence ID" value="MBW0526428.1"/>
    <property type="molecule type" value="Genomic_DNA"/>
</dbReference>
<protein>
    <submittedName>
        <fullName evidence="1">Uncharacterized protein</fullName>
    </submittedName>
</protein>
<sequence length="88" mass="9530">MKTIRPSSLTASASAEKVRLPKTVGRAKYAISLTGSRVFRRNSRLRPDQGTIPYSDTFSGPAHRAKCGTCPRVSAGHSNKNDVLDSLQ</sequence>
<evidence type="ECO:0000313" key="1">
    <source>
        <dbReference type="EMBL" id="MBW0526428.1"/>
    </source>
</evidence>
<name>A0A9Q3EQW2_9BASI</name>
<accession>A0A9Q3EQW2</accession>